<feature type="chain" id="PRO_5014342230" description="Ig-like domain-containing protein" evidence="2">
    <location>
        <begin position="38"/>
        <end position="192"/>
    </location>
</feature>
<evidence type="ECO:0000256" key="2">
    <source>
        <dbReference type="SAM" id="SignalP"/>
    </source>
</evidence>
<reference evidence="3 4" key="1">
    <citation type="submission" date="2016-04" db="EMBL/GenBank/DDBJ databases">
        <title>A degradative enzymes factory behind the ericoid mycorrhizal symbiosis.</title>
        <authorList>
            <consortium name="DOE Joint Genome Institute"/>
            <person name="Martino E."/>
            <person name="Morin E."/>
            <person name="Grelet G."/>
            <person name="Kuo A."/>
            <person name="Kohler A."/>
            <person name="Daghino S."/>
            <person name="Barry K."/>
            <person name="Choi C."/>
            <person name="Cichocki N."/>
            <person name="Clum A."/>
            <person name="Copeland A."/>
            <person name="Hainaut M."/>
            <person name="Haridas S."/>
            <person name="Labutti K."/>
            <person name="Lindquist E."/>
            <person name="Lipzen A."/>
            <person name="Khouja H.-R."/>
            <person name="Murat C."/>
            <person name="Ohm R."/>
            <person name="Olson A."/>
            <person name="Spatafora J."/>
            <person name="Veneault-Fourrey C."/>
            <person name="Henrissat B."/>
            <person name="Grigoriev I."/>
            <person name="Martin F."/>
            <person name="Perotto S."/>
        </authorList>
    </citation>
    <scope>NUCLEOTIDE SEQUENCE [LARGE SCALE GENOMIC DNA]</scope>
    <source>
        <strain evidence="3 4">F</strain>
    </source>
</reference>
<dbReference type="AlphaFoldDB" id="A0A2J6RF88"/>
<feature type="region of interest" description="Disordered" evidence="1">
    <location>
        <begin position="148"/>
        <end position="171"/>
    </location>
</feature>
<dbReference type="Proteomes" id="UP000235786">
    <property type="component" value="Unassembled WGS sequence"/>
</dbReference>
<dbReference type="OrthoDB" id="3553515at2759"/>
<dbReference type="STRING" id="1149755.A0A2J6RF88"/>
<evidence type="ECO:0000313" key="3">
    <source>
        <dbReference type="EMBL" id="PMD37179.1"/>
    </source>
</evidence>
<proteinExistence type="predicted"/>
<gene>
    <name evidence="3" type="ORF">L207DRAFT_71781</name>
</gene>
<accession>A0A2J6RF88</accession>
<name>A0A2J6RF88_HYAVF</name>
<evidence type="ECO:0000256" key="1">
    <source>
        <dbReference type="SAM" id="MobiDB-lite"/>
    </source>
</evidence>
<dbReference type="EMBL" id="KZ613949">
    <property type="protein sequence ID" value="PMD37179.1"/>
    <property type="molecule type" value="Genomic_DNA"/>
</dbReference>
<keyword evidence="4" id="KW-1185">Reference proteome</keyword>
<feature type="signal peptide" evidence="2">
    <location>
        <begin position="1"/>
        <end position="37"/>
    </location>
</feature>
<evidence type="ECO:0008006" key="5">
    <source>
        <dbReference type="Google" id="ProtNLM"/>
    </source>
</evidence>
<keyword evidence="2" id="KW-0732">Signal</keyword>
<organism evidence="3 4">
    <name type="scientific">Hyaloscypha variabilis (strain UAMH 11265 / GT02V1 / F)</name>
    <name type="common">Meliniomyces variabilis</name>
    <dbReference type="NCBI Taxonomy" id="1149755"/>
    <lineage>
        <taxon>Eukaryota</taxon>
        <taxon>Fungi</taxon>
        <taxon>Dikarya</taxon>
        <taxon>Ascomycota</taxon>
        <taxon>Pezizomycotina</taxon>
        <taxon>Leotiomycetes</taxon>
        <taxon>Helotiales</taxon>
        <taxon>Hyaloscyphaceae</taxon>
        <taxon>Hyaloscypha</taxon>
        <taxon>Hyaloscypha variabilis</taxon>
    </lineage>
</organism>
<sequence length="192" mass="19907">MPSQLHSKTSVHINKFSIMLANGVFCLFLGLLTCASAQFPNCTKADTAFCESPVSGVSSNSIIFRCVYDQGEASPGNCNDDLADVPPVGVKYASCWQSSPTAGDAQCTYECVAVTWPNGTSFYPLGCNQTTVVTTTGVLVSTSLSYASTPTAGSRESSTGTGTTPSSTHSSAATAVQIGTWGVIAWVGTMML</sequence>
<protein>
    <recommendedName>
        <fullName evidence="5">Ig-like domain-containing protein</fullName>
    </recommendedName>
</protein>
<evidence type="ECO:0000313" key="4">
    <source>
        <dbReference type="Proteomes" id="UP000235786"/>
    </source>
</evidence>